<dbReference type="OrthoDB" id="3828307at2"/>
<evidence type="ECO:0000256" key="1">
    <source>
        <dbReference type="SAM" id="SignalP"/>
    </source>
</evidence>
<gene>
    <name evidence="3" type="ORF">DFJ67_4894</name>
</gene>
<dbReference type="Gene3D" id="1.10.101.10">
    <property type="entry name" value="PGBD-like superfamily/PGBD"/>
    <property type="match status" value="1"/>
</dbReference>
<protein>
    <submittedName>
        <fullName evidence="3">Putative peptidoglycan binding protein</fullName>
    </submittedName>
</protein>
<dbReference type="Proteomes" id="UP000256913">
    <property type="component" value="Unassembled WGS sequence"/>
</dbReference>
<dbReference type="SUPFAM" id="SSF47090">
    <property type="entry name" value="PGBD-like"/>
    <property type="match status" value="1"/>
</dbReference>
<dbReference type="Pfam" id="PF01471">
    <property type="entry name" value="PG_binding_1"/>
    <property type="match status" value="1"/>
</dbReference>
<name>A0A3D9ZPS0_9ACTN</name>
<dbReference type="InterPro" id="IPR036365">
    <property type="entry name" value="PGBD-like_sf"/>
</dbReference>
<sequence>MTRTKRATRIGLWLAAMAATTVTSVVVLQSPSQAATLHCNRVGQSNDAYVPIFYPSWDPFNCLLTRGDRSDAVRQLQNDMNICYHQEMWNLLGKDVGVDGDFGPETERALRRVQQLAGTAADGEYGPNTRRAMMHQRTSGAYCGRVS</sequence>
<feature type="chain" id="PRO_5038428585" evidence="1">
    <location>
        <begin position="19"/>
        <end position="147"/>
    </location>
</feature>
<dbReference type="InterPro" id="IPR002477">
    <property type="entry name" value="Peptidoglycan-bd-like"/>
</dbReference>
<evidence type="ECO:0000313" key="3">
    <source>
        <dbReference type="EMBL" id="REF98869.1"/>
    </source>
</evidence>
<proteinExistence type="predicted"/>
<organism evidence="3 4">
    <name type="scientific">Asanoa ferruginea</name>
    <dbReference type="NCBI Taxonomy" id="53367"/>
    <lineage>
        <taxon>Bacteria</taxon>
        <taxon>Bacillati</taxon>
        <taxon>Actinomycetota</taxon>
        <taxon>Actinomycetes</taxon>
        <taxon>Micromonosporales</taxon>
        <taxon>Micromonosporaceae</taxon>
        <taxon>Asanoa</taxon>
    </lineage>
</organism>
<reference evidence="3 4" key="1">
    <citation type="submission" date="2018-08" db="EMBL/GenBank/DDBJ databases">
        <title>Sequencing the genomes of 1000 actinobacteria strains.</title>
        <authorList>
            <person name="Klenk H.-P."/>
        </authorList>
    </citation>
    <scope>NUCLEOTIDE SEQUENCE [LARGE SCALE GENOMIC DNA]</scope>
    <source>
        <strain evidence="3 4">DSM 44099</strain>
    </source>
</reference>
<dbReference type="RefSeq" id="WP_116070103.1">
    <property type="nucleotide sequence ID" value="NZ_BONB01000004.1"/>
</dbReference>
<evidence type="ECO:0000259" key="2">
    <source>
        <dbReference type="Pfam" id="PF01471"/>
    </source>
</evidence>
<keyword evidence="1" id="KW-0732">Signal</keyword>
<evidence type="ECO:0000313" key="4">
    <source>
        <dbReference type="Proteomes" id="UP000256913"/>
    </source>
</evidence>
<dbReference type="InterPro" id="IPR036366">
    <property type="entry name" value="PGBDSf"/>
</dbReference>
<comment type="caution">
    <text evidence="3">The sequence shown here is derived from an EMBL/GenBank/DDBJ whole genome shotgun (WGS) entry which is preliminary data.</text>
</comment>
<dbReference type="AlphaFoldDB" id="A0A3D9ZPS0"/>
<dbReference type="EMBL" id="QUMQ01000001">
    <property type="protein sequence ID" value="REF98869.1"/>
    <property type="molecule type" value="Genomic_DNA"/>
</dbReference>
<keyword evidence="4" id="KW-1185">Reference proteome</keyword>
<feature type="domain" description="Peptidoglycan binding-like" evidence="2">
    <location>
        <begin position="70"/>
        <end position="133"/>
    </location>
</feature>
<accession>A0A3D9ZPS0</accession>
<feature type="signal peptide" evidence="1">
    <location>
        <begin position="1"/>
        <end position="18"/>
    </location>
</feature>